<comment type="cofactor">
    <cofactor evidence="1">
        <name>FAD</name>
        <dbReference type="ChEBI" id="CHEBI:57692"/>
    </cofactor>
</comment>
<evidence type="ECO:0000256" key="5">
    <source>
        <dbReference type="ARBA" id="ARBA00023002"/>
    </source>
</evidence>
<evidence type="ECO:0000256" key="2">
    <source>
        <dbReference type="ARBA" id="ARBA00010790"/>
    </source>
</evidence>
<keyword evidence="4" id="KW-0274">FAD</keyword>
<comment type="caution">
    <text evidence="7">The sequence shown here is derived from an EMBL/GenBank/DDBJ whole genome shotgun (WGS) entry which is preliminary data.</text>
</comment>
<dbReference type="SUPFAM" id="SSF51905">
    <property type="entry name" value="FAD/NAD(P)-binding domain"/>
    <property type="match status" value="1"/>
</dbReference>
<reference evidence="7 8" key="1">
    <citation type="submission" date="2016-11" db="EMBL/GenBank/DDBJ databases">
        <title>Draft Genome Sequences of Nine Cyanobacterial Strains from Diverse Habitats.</title>
        <authorList>
            <person name="Zhu T."/>
            <person name="Hou S."/>
            <person name="Lu X."/>
            <person name="Hess W.R."/>
        </authorList>
    </citation>
    <scope>NUCLEOTIDE SEQUENCE [LARGE SCALE GENOMIC DNA]</scope>
    <source>
        <strain evidence="7 8">5.2 s.c.1</strain>
    </source>
</reference>
<proteinExistence type="inferred from homology"/>
<dbReference type="Proteomes" id="UP000185984">
    <property type="component" value="Unassembled WGS sequence"/>
</dbReference>
<dbReference type="InterPro" id="IPR007867">
    <property type="entry name" value="GMC_OxRtase_C"/>
</dbReference>
<protein>
    <submittedName>
        <fullName evidence="7">GMC oxidoreductase</fullName>
    </submittedName>
</protein>
<dbReference type="AlphaFoldDB" id="A0A1U7HBX7"/>
<evidence type="ECO:0000256" key="4">
    <source>
        <dbReference type="ARBA" id="ARBA00022827"/>
    </source>
</evidence>
<feature type="domain" description="Glucose-methanol-choline oxidoreductase C-terminal" evidence="6">
    <location>
        <begin position="412"/>
        <end position="536"/>
    </location>
</feature>
<keyword evidence="5" id="KW-0560">Oxidoreductase</keyword>
<evidence type="ECO:0000313" key="7">
    <source>
        <dbReference type="EMBL" id="OKH21035.1"/>
    </source>
</evidence>
<dbReference type="OrthoDB" id="9787779at2"/>
<sequence>MLTDALTIPENTLIETEVCIVGAGAAGITIAREFINQPYQVCLLESGGLNYEENTQSLAAGENVGVPYFPIKETRARQFGGSTNLWGGWSRPLDEIDFVYRSWMPYSGWPFAKAELDPYYQRAQNFCGLGAFKYDFSDWEEALNEIQRQQLPFTGEDILTCLWQIIPPSHLRFGQVYKSELEQAKNINTIIHANVLKIETNDTAQTVQRLRVATIDGKQFWVQAKVFILAVGGIENPRLLLNSNEVQSNGLGNQYDLVGRFFMEHPYLVSGKVVLSDAAPLYTQKNLQVNEVFVGTALGISAAAQEREQTLNFATRLLPIPEDWVDAINRLKSKVQHLVGAEPAQSVYHKSFPSLHEGRRDYGEAPVSEDVLKVATNLHHVAARVYAKLFSKKFYSRQSNYCSMHLIGEQAPNPDSRIMLSSERDRLGLHQVKLDWRLSPIDKYTIVRSQELIAEAFERSGAGKYQIELKDDDATWRSVIGSYHHIGTTRMSSNPREGVVNEQCQVYGINNLYVTGSSVFPTSGLSNPTLTIIALAIRLADHIKAQLDTSKLTKVLETTSTK</sequence>
<dbReference type="STRING" id="247279.NIES1031_22390"/>
<organism evidence="7 8">
    <name type="scientific">Chroogloeocystis siderophila 5.2 s.c.1</name>
    <dbReference type="NCBI Taxonomy" id="247279"/>
    <lineage>
        <taxon>Bacteria</taxon>
        <taxon>Bacillati</taxon>
        <taxon>Cyanobacteriota</taxon>
        <taxon>Cyanophyceae</taxon>
        <taxon>Oscillatoriophycideae</taxon>
        <taxon>Chroococcales</taxon>
        <taxon>Chroococcaceae</taxon>
        <taxon>Chroogloeocystis</taxon>
    </lineage>
</organism>
<evidence type="ECO:0000256" key="3">
    <source>
        <dbReference type="ARBA" id="ARBA00022630"/>
    </source>
</evidence>
<keyword evidence="8" id="KW-1185">Reference proteome</keyword>
<accession>A0A1U7HBX7</accession>
<keyword evidence="3" id="KW-0285">Flavoprotein</keyword>
<dbReference type="PANTHER" id="PTHR42784:SF1">
    <property type="entry name" value="PYRANOSE 2-OXIDASE"/>
    <property type="match status" value="1"/>
</dbReference>
<evidence type="ECO:0000256" key="1">
    <source>
        <dbReference type="ARBA" id="ARBA00001974"/>
    </source>
</evidence>
<name>A0A1U7HBX7_9CHRO</name>
<dbReference type="Gene3D" id="3.50.50.60">
    <property type="entry name" value="FAD/NAD(P)-binding domain"/>
    <property type="match status" value="2"/>
</dbReference>
<dbReference type="GO" id="GO:0016614">
    <property type="term" value="F:oxidoreductase activity, acting on CH-OH group of donors"/>
    <property type="evidence" value="ECO:0007669"/>
    <property type="project" value="InterPro"/>
</dbReference>
<comment type="similarity">
    <text evidence="2">Belongs to the GMC oxidoreductase family.</text>
</comment>
<dbReference type="EMBL" id="MRCC01000031">
    <property type="protein sequence ID" value="OKH21035.1"/>
    <property type="molecule type" value="Genomic_DNA"/>
</dbReference>
<evidence type="ECO:0000259" key="6">
    <source>
        <dbReference type="Pfam" id="PF05199"/>
    </source>
</evidence>
<gene>
    <name evidence="7" type="ORF">NIES1031_22390</name>
</gene>
<dbReference type="InterPro" id="IPR036188">
    <property type="entry name" value="FAD/NAD-bd_sf"/>
</dbReference>
<dbReference type="PANTHER" id="PTHR42784">
    <property type="entry name" value="PYRANOSE 2-OXIDASE"/>
    <property type="match status" value="1"/>
</dbReference>
<dbReference type="InterPro" id="IPR051473">
    <property type="entry name" value="P2Ox-like"/>
</dbReference>
<evidence type="ECO:0000313" key="8">
    <source>
        <dbReference type="Proteomes" id="UP000185984"/>
    </source>
</evidence>
<dbReference type="Pfam" id="PF05199">
    <property type="entry name" value="GMC_oxred_C"/>
    <property type="match status" value="1"/>
</dbReference>